<dbReference type="InterPro" id="IPR029058">
    <property type="entry name" value="AB_hydrolase_fold"/>
</dbReference>
<feature type="domain" description="AB hydrolase-1" evidence="2">
    <location>
        <begin position="47"/>
        <end position="294"/>
    </location>
</feature>
<sequence>MNVEQETVPPETAGLRRQTFPTELGPCTVRVQQGAGGPGPASDAADVYLHGAAGSWTTFGALLSVAPARARVLIDLPGWGESTNGAQLEHFSIEAMARAVTGVLNSLGYQRWNLVGHSMGGFLALHIAAAWPERTASVAAISATTFGVSEAARRPMHNLFRFPAFVGLLLVMRAMTVLGPAGSALVRGISATPVMGPLMSPFFADAAAIPGTVIRGLGDEARPASFSAAARAAAGYDFDRWRSIFCPVLAIRGDNDVLTPPTDLSRLAGLVPHLRTVTLPHCGHFAHIESPEQVQSLLDDLRSGHRNAEHSSAEHSSPEDIGRNKDAHGRILPSNRAGRGRVRRRGWPPLPGTRKGR</sequence>
<dbReference type="Proteomes" id="UP000276055">
    <property type="component" value="Unassembled WGS sequence"/>
</dbReference>
<proteinExistence type="predicted"/>
<dbReference type="AlphaFoldDB" id="A0A495FL28"/>
<feature type="compositionally biased region" description="Basic and acidic residues" evidence="1">
    <location>
        <begin position="303"/>
        <end position="329"/>
    </location>
</feature>
<dbReference type="OrthoDB" id="27092at2"/>
<feature type="region of interest" description="Disordered" evidence="1">
    <location>
        <begin position="303"/>
        <end position="357"/>
    </location>
</feature>
<evidence type="ECO:0000256" key="1">
    <source>
        <dbReference type="SAM" id="MobiDB-lite"/>
    </source>
</evidence>
<organism evidence="3 4">
    <name type="scientific">Arthrobacter oryzae</name>
    <dbReference type="NCBI Taxonomy" id="409290"/>
    <lineage>
        <taxon>Bacteria</taxon>
        <taxon>Bacillati</taxon>
        <taxon>Actinomycetota</taxon>
        <taxon>Actinomycetes</taxon>
        <taxon>Micrococcales</taxon>
        <taxon>Micrococcaceae</taxon>
        <taxon>Arthrobacter</taxon>
    </lineage>
</organism>
<dbReference type="GO" id="GO:0003824">
    <property type="term" value="F:catalytic activity"/>
    <property type="evidence" value="ECO:0007669"/>
    <property type="project" value="InterPro"/>
</dbReference>
<dbReference type="InterPro" id="IPR000639">
    <property type="entry name" value="Epox_hydrolase-like"/>
</dbReference>
<dbReference type="PRINTS" id="PR00111">
    <property type="entry name" value="ABHYDROLASE"/>
</dbReference>
<dbReference type="RefSeq" id="WP_120950082.1">
    <property type="nucleotide sequence ID" value="NZ_RBIR01000001.1"/>
</dbReference>
<dbReference type="PANTHER" id="PTHR43798">
    <property type="entry name" value="MONOACYLGLYCEROL LIPASE"/>
    <property type="match status" value="1"/>
</dbReference>
<dbReference type="Pfam" id="PF12697">
    <property type="entry name" value="Abhydrolase_6"/>
    <property type="match status" value="1"/>
</dbReference>
<comment type="caution">
    <text evidence="3">The sequence shown here is derived from an EMBL/GenBank/DDBJ whole genome shotgun (WGS) entry which is preliminary data.</text>
</comment>
<gene>
    <name evidence="3" type="ORF">C8D78_0272</name>
</gene>
<accession>A0A495FL28</accession>
<dbReference type="PRINTS" id="PR00412">
    <property type="entry name" value="EPOXHYDRLASE"/>
</dbReference>
<dbReference type="Gene3D" id="3.40.50.1820">
    <property type="entry name" value="alpha/beta hydrolase"/>
    <property type="match status" value="1"/>
</dbReference>
<dbReference type="SUPFAM" id="SSF53474">
    <property type="entry name" value="alpha/beta-Hydrolases"/>
    <property type="match status" value="1"/>
</dbReference>
<protein>
    <submittedName>
        <fullName evidence="3">Pimeloyl-ACP methyl ester carboxylesterase</fullName>
    </submittedName>
</protein>
<dbReference type="EMBL" id="RBIR01000001">
    <property type="protein sequence ID" value="RKR29954.1"/>
    <property type="molecule type" value="Genomic_DNA"/>
</dbReference>
<reference evidence="3 4" key="1">
    <citation type="submission" date="2018-10" db="EMBL/GenBank/DDBJ databases">
        <title>Genomic Encyclopedia of Type Strains, Phase IV (KMG-IV): sequencing the most valuable type-strain genomes for metagenomic binning, comparative biology and taxonomic classification.</title>
        <authorList>
            <person name="Goeker M."/>
        </authorList>
    </citation>
    <scope>NUCLEOTIDE SEQUENCE [LARGE SCALE GENOMIC DNA]</scope>
    <source>
        <strain evidence="3 4">DSM 25586</strain>
    </source>
</reference>
<dbReference type="PANTHER" id="PTHR43798:SF33">
    <property type="entry name" value="HYDROLASE, PUTATIVE (AFU_ORTHOLOGUE AFUA_2G14860)-RELATED"/>
    <property type="match status" value="1"/>
</dbReference>
<dbReference type="InterPro" id="IPR000073">
    <property type="entry name" value="AB_hydrolase_1"/>
</dbReference>
<evidence type="ECO:0000313" key="4">
    <source>
        <dbReference type="Proteomes" id="UP000276055"/>
    </source>
</evidence>
<dbReference type="InterPro" id="IPR050266">
    <property type="entry name" value="AB_hydrolase_sf"/>
</dbReference>
<evidence type="ECO:0000313" key="3">
    <source>
        <dbReference type="EMBL" id="RKR29954.1"/>
    </source>
</evidence>
<dbReference type="GO" id="GO:0016020">
    <property type="term" value="C:membrane"/>
    <property type="evidence" value="ECO:0007669"/>
    <property type="project" value="TreeGrafter"/>
</dbReference>
<evidence type="ECO:0000259" key="2">
    <source>
        <dbReference type="Pfam" id="PF12697"/>
    </source>
</evidence>
<name>A0A495FL28_9MICC</name>